<dbReference type="EMBL" id="UHJJ01000021">
    <property type="protein sequence ID" value="SUQ16109.1"/>
    <property type="molecule type" value="Genomic_DNA"/>
</dbReference>
<keyword evidence="3" id="KW-1185">Reference proteome</keyword>
<name>A0A315ZP54_9FIRM</name>
<organism evidence="2 3">
    <name type="scientific">Faecalicatena contorta</name>
    <dbReference type="NCBI Taxonomy" id="39482"/>
    <lineage>
        <taxon>Bacteria</taxon>
        <taxon>Bacillati</taxon>
        <taxon>Bacillota</taxon>
        <taxon>Clostridia</taxon>
        <taxon>Lachnospirales</taxon>
        <taxon>Lachnospiraceae</taxon>
        <taxon>Faecalicatena</taxon>
    </lineage>
</organism>
<reference evidence="3" key="1">
    <citation type="submission" date="2017-07" db="EMBL/GenBank/DDBJ databases">
        <authorList>
            <person name="Varghese N."/>
            <person name="Submissions S."/>
        </authorList>
    </citation>
    <scope>NUCLEOTIDE SEQUENCE [LARGE SCALE GENOMIC DNA]</scope>
    <source>
        <strain evidence="3">NLAE-zl-C134</strain>
    </source>
</reference>
<evidence type="ECO:0000256" key="1">
    <source>
        <dbReference type="SAM" id="Coils"/>
    </source>
</evidence>
<protein>
    <submittedName>
        <fullName evidence="2">Uncharacterized protein</fullName>
    </submittedName>
</protein>
<evidence type="ECO:0000313" key="2">
    <source>
        <dbReference type="EMBL" id="SUQ16109.1"/>
    </source>
</evidence>
<gene>
    <name evidence="2" type="ORF">SAMN05216529_12143</name>
</gene>
<dbReference type="RefSeq" id="WP_278321261.1">
    <property type="nucleotide sequence ID" value="NZ_QGDS01000021.1"/>
</dbReference>
<evidence type="ECO:0000313" key="3">
    <source>
        <dbReference type="Proteomes" id="UP000254051"/>
    </source>
</evidence>
<dbReference type="Proteomes" id="UP000254051">
    <property type="component" value="Unassembled WGS sequence"/>
</dbReference>
<dbReference type="AlphaFoldDB" id="A0A315ZP54"/>
<accession>A0A315ZP54</accession>
<proteinExistence type="predicted"/>
<sequence>MQEDYERQIKAINEVIHNLYQEKVELENRLDTENSFWEIL</sequence>
<feature type="coiled-coil region" evidence="1">
    <location>
        <begin position="2"/>
        <end position="29"/>
    </location>
</feature>
<keyword evidence="1" id="KW-0175">Coiled coil</keyword>